<accession>A0A8S9PE53</accession>
<dbReference type="Proteomes" id="UP000712600">
    <property type="component" value="Unassembled WGS sequence"/>
</dbReference>
<evidence type="ECO:0000313" key="2">
    <source>
        <dbReference type="Proteomes" id="UP000712600"/>
    </source>
</evidence>
<gene>
    <name evidence="1" type="ORF">F2Q69_00003259</name>
</gene>
<name>A0A8S9PE53_BRACR</name>
<protein>
    <submittedName>
        <fullName evidence="1">Uncharacterized protein</fullName>
    </submittedName>
</protein>
<reference evidence="1" key="1">
    <citation type="submission" date="2019-12" db="EMBL/GenBank/DDBJ databases">
        <title>Genome sequencing and annotation of Brassica cretica.</title>
        <authorList>
            <person name="Studholme D.J."/>
            <person name="Sarris P."/>
        </authorList>
    </citation>
    <scope>NUCLEOTIDE SEQUENCE</scope>
    <source>
        <strain evidence="1">PFS-109/04</strain>
        <tissue evidence="1">Leaf</tissue>
    </source>
</reference>
<comment type="caution">
    <text evidence="1">The sequence shown here is derived from an EMBL/GenBank/DDBJ whole genome shotgun (WGS) entry which is preliminary data.</text>
</comment>
<proteinExistence type="predicted"/>
<dbReference type="EMBL" id="QGKX02001521">
    <property type="protein sequence ID" value="KAF3511347.1"/>
    <property type="molecule type" value="Genomic_DNA"/>
</dbReference>
<dbReference type="AlphaFoldDB" id="A0A8S9PE53"/>
<sequence length="188" mass="21337">MVTPIDNRIPLRNYHRITDHFLRQVHSQFLRSDFMFRPVSIVKKRMLYIMLPRYPRNRFHKQGLGVGRRVDELNKAGDESFYVGSGFPVVSYSSHTVECLPVHRDSYSRPDTNKLVRPTTSQDTYKANLTSASSRTPVTSHSGSFEYSPFSVVVIALLALPLSALLDMGFAPNKTYKIMGSVHLEGSD</sequence>
<organism evidence="1 2">
    <name type="scientific">Brassica cretica</name>
    <name type="common">Mustard</name>
    <dbReference type="NCBI Taxonomy" id="69181"/>
    <lineage>
        <taxon>Eukaryota</taxon>
        <taxon>Viridiplantae</taxon>
        <taxon>Streptophyta</taxon>
        <taxon>Embryophyta</taxon>
        <taxon>Tracheophyta</taxon>
        <taxon>Spermatophyta</taxon>
        <taxon>Magnoliopsida</taxon>
        <taxon>eudicotyledons</taxon>
        <taxon>Gunneridae</taxon>
        <taxon>Pentapetalae</taxon>
        <taxon>rosids</taxon>
        <taxon>malvids</taxon>
        <taxon>Brassicales</taxon>
        <taxon>Brassicaceae</taxon>
        <taxon>Brassiceae</taxon>
        <taxon>Brassica</taxon>
    </lineage>
</organism>
<evidence type="ECO:0000313" key="1">
    <source>
        <dbReference type="EMBL" id="KAF3511347.1"/>
    </source>
</evidence>